<dbReference type="RefSeq" id="WP_184613297.1">
    <property type="nucleotide sequence ID" value="NZ_BOOS01000003.1"/>
</dbReference>
<evidence type="ECO:0000313" key="2">
    <source>
        <dbReference type="Proteomes" id="UP000588112"/>
    </source>
</evidence>
<dbReference type="AlphaFoldDB" id="A0A7W8Z7I4"/>
<organism evidence="1 2">
    <name type="scientific">Sphaerisporangium krabiense</name>
    <dbReference type="NCBI Taxonomy" id="763782"/>
    <lineage>
        <taxon>Bacteria</taxon>
        <taxon>Bacillati</taxon>
        <taxon>Actinomycetota</taxon>
        <taxon>Actinomycetes</taxon>
        <taxon>Streptosporangiales</taxon>
        <taxon>Streptosporangiaceae</taxon>
        <taxon>Sphaerisporangium</taxon>
    </lineage>
</organism>
<proteinExistence type="predicted"/>
<evidence type="ECO:0000313" key="1">
    <source>
        <dbReference type="EMBL" id="MBB5628695.1"/>
    </source>
</evidence>
<sequence>MDVDIWAWVADTQRQLHEAGDTGLAIALGDLPAQAFEGRYSQLDVMAPAVAQQAGTLERPWLELFARYWHLVSRIGDRAQGTVALGDAEALAEFAAREDVKDCPSVPAAAEALALTQANVDGPGYAAERLAALGAALEGVSAGSPAFCGLAGQYVAALIDAGESEQAVTYYESAVAGHRGAGGQVSWELAAMGVRALLAAGRAEEALAELDSAKEFPADDPVAKDHREGVLRALVLATAGRSAEALEALPDLDVVGDHPRDWVEWAHVVGRLDQVISNTWQLGRVMRQWMTYFETMGVHRGRVELALISGHLAVKRQIAWQANVLADLAESWLGALRVTDGLPERVAELRAAAAAVTPLPAPGPQDELVEYFDAADGHNADPERWVGWLWPLSGTDLPATRRHTTTLSFLGYAPVGADILWKAVVEDGDPATAEEQDVAYLTGVLIEAGQDERLERFAAMLPAPAAHLALSRLHRARERWEETSAEAERSLEAGAEGITALEARRLLAGAAQQLGDNAKGAAILRELVESEAGEEEDVWRMIVMATAAEDWPLVRAGAAKLGMPIASDEGPIEEEWHLVRVVLPVSDGSRREVLSVRTGPATARLLIPQPRGMDYNAGDVFVIDPRPLEPVPDDAEAQEGYVIPFAGVSMLRPGGFTSWFFDGAAPSEEDWTEFNEVMAERGWPMWVYSDDNYTIAHPSTGERLQGVYGWIAVPPQVDPAELDAVLDDATERWSHPMAWLDLARAVGVEVERHERIVKEYGL</sequence>
<comment type="caution">
    <text evidence="1">The sequence shown here is derived from an EMBL/GenBank/DDBJ whole genome shotgun (WGS) entry which is preliminary data.</text>
</comment>
<dbReference type="Proteomes" id="UP000588112">
    <property type="component" value="Unassembled WGS sequence"/>
</dbReference>
<reference evidence="1 2" key="1">
    <citation type="submission" date="2020-08" db="EMBL/GenBank/DDBJ databases">
        <title>Sequencing the genomes of 1000 actinobacteria strains.</title>
        <authorList>
            <person name="Klenk H.-P."/>
        </authorList>
    </citation>
    <scope>NUCLEOTIDE SEQUENCE [LARGE SCALE GENOMIC DNA]</scope>
    <source>
        <strain evidence="1 2">DSM 45790</strain>
    </source>
</reference>
<gene>
    <name evidence="1" type="ORF">BJ981_004394</name>
</gene>
<accession>A0A7W8Z7I4</accession>
<keyword evidence="2" id="KW-1185">Reference proteome</keyword>
<name>A0A7W8Z7I4_9ACTN</name>
<dbReference type="EMBL" id="JACHBR010000001">
    <property type="protein sequence ID" value="MBB5628695.1"/>
    <property type="molecule type" value="Genomic_DNA"/>
</dbReference>
<protein>
    <submittedName>
        <fullName evidence="1">Tetratricopeptide (TPR) repeat protein</fullName>
    </submittedName>
</protein>